<dbReference type="InterPro" id="IPR023631">
    <property type="entry name" value="Amidase_dom"/>
</dbReference>
<organism evidence="3 4">
    <name type="scientific">Lentithecium fluviatile CBS 122367</name>
    <dbReference type="NCBI Taxonomy" id="1168545"/>
    <lineage>
        <taxon>Eukaryota</taxon>
        <taxon>Fungi</taxon>
        <taxon>Dikarya</taxon>
        <taxon>Ascomycota</taxon>
        <taxon>Pezizomycotina</taxon>
        <taxon>Dothideomycetes</taxon>
        <taxon>Pleosporomycetidae</taxon>
        <taxon>Pleosporales</taxon>
        <taxon>Massarineae</taxon>
        <taxon>Lentitheciaceae</taxon>
        <taxon>Lentithecium</taxon>
    </lineage>
</organism>
<proteinExistence type="predicted"/>
<dbReference type="PANTHER" id="PTHR42678">
    <property type="entry name" value="AMIDASE"/>
    <property type="match status" value="1"/>
</dbReference>
<dbReference type="InterPro" id="IPR036928">
    <property type="entry name" value="AS_sf"/>
</dbReference>
<dbReference type="AlphaFoldDB" id="A0A6G1IRE7"/>
<dbReference type="Proteomes" id="UP000799291">
    <property type="component" value="Unassembled WGS sequence"/>
</dbReference>
<evidence type="ECO:0000313" key="3">
    <source>
        <dbReference type="EMBL" id="KAF2680816.1"/>
    </source>
</evidence>
<evidence type="ECO:0000256" key="1">
    <source>
        <dbReference type="SAM" id="SignalP"/>
    </source>
</evidence>
<keyword evidence="1" id="KW-0732">Signal</keyword>
<sequence length="544" mass="57811">MVLLAYFWKAFVASTAVVPVVAGHARKNATLPSLLDATIDELKDGLTCGRYSSVDLVHAYVARILEVNSTLHMVTEINPDAWKIAKELDEERAAGKCRGPLHGLPILIKNNIATADLMNNTAGSYALLGAKVPRDATVAAKLRKAGAVILGKTNLSQWANFRSTNSSNGWSAHGGQVYGAYYPGEDPSGSSSGSGVSSSLGLAAASLGTETDGSILSPSQMNNLVGIKPTVGLTSRALVIPISEHQDTVGPMARTVKDAAYLLQAIAGPDAHDNYTSAIPSNGTLPNYVAACKLDALKGKRIGVPRNTLAWSTRTAPIQAAFESALTVLKEAGAIIVDNTNYTAYDEYIQSNAETVVLEVDFVANLKSYLDQLTYNPTGVQSLADVTNFTQSFPPEDYPDRNVDTWIEALSYNFSNTSPELWANYQQNQYLGGAGGLLGALERYSLDAVVIPTRVAPGISAIIGAPVVTVPLGATPANTTVLPNSRGDLNATGPNQPFGLSFAGKHWSEESLVGFAYAFEQRTKVRQIVKPYIMPTTELVDVFG</sequence>
<evidence type="ECO:0000313" key="4">
    <source>
        <dbReference type="Proteomes" id="UP000799291"/>
    </source>
</evidence>
<dbReference type="PANTHER" id="PTHR42678:SF34">
    <property type="entry name" value="OS04G0183300 PROTEIN"/>
    <property type="match status" value="1"/>
</dbReference>
<accession>A0A6G1IRE7</accession>
<dbReference type="EMBL" id="MU005594">
    <property type="protein sequence ID" value="KAF2680816.1"/>
    <property type="molecule type" value="Genomic_DNA"/>
</dbReference>
<dbReference type="OrthoDB" id="566138at2759"/>
<dbReference type="Pfam" id="PF01425">
    <property type="entry name" value="Amidase"/>
    <property type="match status" value="1"/>
</dbReference>
<evidence type="ECO:0000259" key="2">
    <source>
        <dbReference type="Pfam" id="PF01425"/>
    </source>
</evidence>
<keyword evidence="4" id="KW-1185">Reference proteome</keyword>
<feature type="domain" description="Amidase" evidence="2">
    <location>
        <begin position="55"/>
        <end position="512"/>
    </location>
</feature>
<name>A0A6G1IRE7_9PLEO</name>
<dbReference type="Gene3D" id="3.90.1300.10">
    <property type="entry name" value="Amidase signature (AS) domain"/>
    <property type="match status" value="1"/>
</dbReference>
<reference evidence="3" key="1">
    <citation type="journal article" date="2020" name="Stud. Mycol.">
        <title>101 Dothideomycetes genomes: a test case for predicting lifestyles and emergence of pathogens.</title>
        <authorList>
            <person name="Haridas S."/>
            <person name="Albert R."/>
            <person name="Binder M."/>
            <person name="Bloem J."/>
            <person name="Labutti K."/>
            <person name="Salamov A."/>
            <person name="Andreopoulos B."/>
            <person name="Baker S."/>
            <person name="Barry K."/>
            <person name="Bills G."/>
            <person name="Bluhm B."/>
            <person name="Cannon C."/>
            <person name="Castanera R."/>
            <person name="Culley D."/>
            <person name="Daum C."/>
            <person name="Ezra D."/>
            <person name="Gonzalez J."/>
            <person name="Henrissat B."/>
            <person name="Kuo A."/>
            <person name="Liang C."/>
            <person name="Lipzen A."/>
            <person name="Lutzoni F."/>
            <person name="Magnuson J."/>
            <person name="Mondo S."/>
            <person name="Nolan M."/>
            <person name="Ohm R."/>
            <person name="Pangilinan J."/>
            <person name="Park H.-J."/>
            <person name="Ramirez L."/>
            <person name="Alfaro M."/>
            <person name="Sun H."/>
            <person name="Tritt A."/>
            <person name="Yoshinaga Y."/>
            <person name="Zwiers L.-H."/>
            <person name="Turgeon B."/>
            <person name="Goodwin S."/>
            <person name="Spatafora J."/>
            <person name="Crous P."/>
            <person name="Grigoriev I."/>
        </authorList>
    </citation>
    <scope>NUCLEOTIDE SEQUENCE</scope>
    <source>
        <strain evidence="3">CBS 122367</strain>
    </source>
</reference>
<gene>
    <name evidence="3" type="ORF">K458DRAFT_445041</name>
</gene>
<protein>
    <submittedName>
        <fullName evidence="3">Amidase signature enzyme</fullName>
    </submittedName>
</protein>
<feature type="signal peptide" evidence="1">
    <location>
        <begin position="1"/>
        <end position="23"/>
    </location>
</feature>
<feature type="chain" id="PRO_5026175536" evidence="1">
    <location>
        <begin position="24"/>
        <end position="544"/>
    </location>
</feature>
<dbReference type="SUPFAM" id="SSF75304">
    <property type="entry name" value="Amidase signature (AS) enzymes"/>
    <property type="match status" value="1"/>
</dbReference>